<comment type="caution">
    <text evidence="3">The sequence shown here is derived from an EMBL/GenBank/DDBJ whole genome shotgun (WGS) entry which is preliminary data.</text>
</comment>
<feature type="compositionally biased region" description="Low complexity" evidence="1">
    <location>
        <begin position="225"/>
        <end position="235"/>
    </location>
</feature>
<gene>
    <name evidence="3" type="ORF">AC230_03955</name>
</gene>
<dbReference type="STRING" id="1678637.AC230_03955"/>
<feature type="compositionally biased region" description="Low complexity" evidence="1">
    <location>
        <begin position="174"/>
        <end position="189"/>
    </location>
</feature>
<name>A0A0K9XMB6_9ACTN</name>
<evidence type="ECO:0000313" key="4">
    <source>
        <dbReference type="Proteomes" id="UP000037288"/>
    </source>
</evidence>
<keyword evidence="4" id="KW-1185">Reference proteome</keyword>
<protein>
    <recommendedName>
        <fullName evidence="5">Flagellar hook-length control protein FliK</fullName>
    </recommendedName>
</protein>
<evidence type="ECO:0000313" key="3">
    <source>
        <dbReference type="EMBL" id="KNB54236.1"/>
    </source>
</evidence>
<feature type="compositionally biased region" description="Low complexity" evidence="1">
    <location>
        <begin position="246"/>
        <end position="271"/>
    </location>
</feature>
<keyword evidence="2" id="KW-1133">Transmembrane helix</keyword>
<feature type="compositionally biased region" description="Gly residues" evidence="1">
    <location>
        <begin position="195"/>
        <end position="212"/>
    </location>
</feature>
<accession>A0A0K9XMB6</accession>
<dbReference type="Proteomes" id="UP000037288">
    <property type="component" value="Unassembled WGS sequence"/>
</dbReference>
<keyword evidence="2" id="KW-0812">Transmembrane</keyword>
<evidence type="ECO:0008006" key="5">
    <source>
        <dbReference type="Google" id="ProtNLM"/>
    </source>
</evidence>
<reference evidence="4" key="1">
    <citation type="submission" date="2015-07" db="EMBL/GenBank/DDBJ databases">
        <title>Draft genome sequence of Streptomyces sp. CMAA 1322, a bacterium isolated from Caatinga biome, from dry forest semiarid of Brazil.</title>
        <authorList>
            <person name="Santos S.N."/>
            <person name="Gacesa R."/>
            <person name="Taketani R.G."/>
            <person name="Long P.F."/>
            <person name="Melo I.S."/>
        </authorList>
    </citation>
    <scope>NUCLEOTIDE SEQUENCE [LARGE SCALE GENOMIC DNA]</scope>
    <source>
        <strain evidence="4">CMAA 1322</strain>
    </source>
</reference>
<sequence length="353" mass="34557">MALGVAPAGLGVVTAGNAAAVDGGRGMPGFCPDDNGVTVVVDFRELGGSTIVRCAPGGQATGLKALKNAGFRIAGTLRWGEGFICRIEEKPSPRSESCSDTPPASAYWSYWHAPNNGQWKYSEWGVANRTPPAGSFEGWSFSLNRGENGAPAPRVAPRRPSAPAPEPPRPPAPGSDSRPQPRPGDAQQPPAGPPRGNGGNGGGRSGDTGPGDGQEKPGNPGTAGGSSQPGAGASGEPERPGGGTAPSGSAPSASAAPGSGSSGTPSPAAGATEERTPGPRDTPTEAADWTGGDDSGKRVSADAPGTSSVGHSGGSGGVPTGTIVVAAAAAALAATASLTAWRRKRAARGDGAP</sequence>
<feature type="transmembrane region" description="Helical" evidence="2">
    <location>
        <begin position="321"/>
        <end position="341"/>
    </location>
</feature>
<dbReference type="EMBL" id="LFXA01000002">
    <property type="protein sequence ID" value="KNB54236.1"/>
    <property type="molecule type" value="Genomic_DNA"/>
</dbReference>
<evidence type="ECO:0000256" key="1">
    <source>
        <dbReference type="SAM" id="MobiDB-lite"/>
    </source>
</evidence>
<feature type="region of interest" description="Disordered" evidence="1">
    <location>
        <begin position="138"/>
        <end position="320"/>
    </location>
</feature>
<keyword evidence="2" id="KW-0472">Membrane</keyword>
<organism evidence="3 4">
    <name type="scientific">Streptomyces caatingaensis</name>
    <dbReference type="NCBI Taxonomy" id="1678637"/>
    <lineage>
        <taxon>Bacteria</taxon>
        <taxon>Bacillati</taxon>
        <taxon>Actinomycetota</taxon>
        <taxon>Actinomycetes</taxon>
        <taxon>Kitasatosporales</taxon>
        <taxon>Streptomycetaceae</taxon>
        <taxon>Streptomyces</taxon>
    </lineage>
</organism>
<feature type="compositionally biased region" description="Low complexity" evidence="1">
    <location>
        <begin position="150"/>
        <end position="159"/>
    </location>
</feature>
<dbReference type="AlphaFoldDB" id="A0A0K9XMB6"/>
<evidence type="ECO:0000256" key="2">
    <source>
        <dbReference type="SAM" id="Phobius"/>
    </source>
</evidence>
<proteinExistence type="predicted"/>
<feature type="compositionally biased region" description="Pro residues" evidence="1">
    <location>
        <begin position="160"/>
        <end position="173"/>
    </location>
</feature>
<dbReference type="PATRIC" id="fig|1678637.3.peg.868"/>